<evidence type="ECO:0000313" key="2">
    <source>
        <dbReference type="EMBL" id="KKK96897.1"/>
    </source>
</evidence>
<name>A0A0F8ZSQ3_9ZZZZ</name>
<reference evidence="2" key="1">
    <citation type="journal article" date="2015" name="Nature">
        <title>Complex archaea that bridge the gap between prokaryotes and eukaryotes.</title>
        <authorList>
            <person name="Spang A."/>
            <person name="Saw J.H."/>
            <person name="Jorgensen S.L."/>
            <person name="Zaremba-Niedzwiedzka K."/>
            <person name="Martijn J."/>
            <person name="Lind A.E."/>
            <person name="van Eijk R."/>
            <person name="Schleper C."/>
            <person name="Guy L."/>
            <person name="Ettema T.J."/>
        </authorList>
    </citation>
    <scope>NUCLEOTIDE SEQUENCE</scope>
</reference>
<dbReference type="AlphaFoldDB" id="A0A0F8ZSQ3"/>
<sequence length="128" mass="13940">MFGGGIGETAAGFGSLAKDLRTAITGVDSETQGKIELIIARLTELQASVVIAELQSGAWLAQNWRPITMLTFVFIIANNYILYPYLSLFWNVAPKLEIPPDMWGLLKIGLGGYVVGRSGEKIAKALRR</sequence>
<proteinExistence type="predicted"/>
<keyword evidence="1" id="KW-0812">Transmembrane</keyword>
<keyword evidence="1" id="KW-0472">Membrane</keyword>
<gene>
    <name evidence="2" type="ORF">LCGC14_2658170</name>
</gene>
<comment type="caution">
    <text evidence="2">The sequence shown here is derived from an EMBL/GenBank/DDBJ whole genome shotgun (WGS) entry which is preliminary data.</text>
</comment>
<dbReference type="InterPro" id="IPR021497">
    <property type="entry name" value="GTA_holin_3TM"/>
</dbReference>
<evidence type="ECO:0008006" key="3">
    <source>
        <dbReference type="Google" id="ProtNLM"/>
    </source>
</evidence>
<protein>
    <recommendedName>
        <fullName evidence="3">Holin of 3TMs, for gene-transfer release</fullName>
    </recommendedName>
</protein>
<feature type="transmembrane region" description="Helical" evidence="1">
    <location>
        <begin position="69"/>
        <end position="90"/>
    </location>
</feature>
<evidence type="ECO:0000256" key="1">
    <source>
        <dbReference type="SAM" id="Phobius"/>
    </source>
</evidence>
<dbReference type="Pfam" id="PF11351">
    <property type="entry name" value="GTA_holin_3TM"/>
    <property type="match status" value="1"/>
</dbReference>
<dbReference type="EMBL" id="LAZR01046283">
    <property type="protein sequence ID" value="KKK96897.1"/>
    <property type="molecule type" value="Genomic_DNA"/>
</dbReference>
<organism evidence="2">
    <name type="scientific">marine sediment metagenome</name>
    <dbReference type="NCBI Taxonomy" id="412755"/>
    <lineage>
        <taxon>unclassified sequences</taxon>
        <taxon>metagenomes</taxon>
        <taxon>ecological metagenomes</taxon>
    </lineage>
</organism>
<accession>A0A0F8ZSQ3</accession>
<keyword evidence="1" id="KW-1133">Transmembrane helix</keyword>